<evidence type="ECO:0000313" key="3">
    <source>
        <dbReference type="EMBL" id="MCE4557317.1"/>
    </source>
</evidence>
<organism evidence="3 4">
    <name type="scientific">Pelomonas cellulosilytica</name>
    <dbReference type="NCBI Taxonomy" id="2906762"/>
    <lineage>
        <taxon>Bacteria</taxon>
        <taxon>Pseudomonadati</taxon>
        <taxon>Pseudomonadota</taxon>
        <taxon>Betaproteobacteria</taxon>
        <taxon>Burkholderiales</taxon>
        <taxon>Sphaerotilaceae</taxon>
        <taxon>Roseateles</taxon>
    </lineage>
</organism>
<proteinExistence type="predicted"/>
<evidence type="ECO:0008006" key="5">
    <source>
        <dbReference type="Google" id="ProtNLM"/>
    </source>
</evidence>
<keyword evidence="2" id="KW-1133">Transmembrane helix</keyword>
<sequence length="559" mass="61348">MWDEDWARLGIEPTTELAAIKKAYAFKLKSTRPDDDAEAYQALRGAYERVQQWLKWQQLEASQRSDTPADTPASTPDDTPQLADQPAEATTTREPAPQPMPPVAEEAADVLQAPRVQPLDLIDELELRWRRAGEAALLDAWAETRRELDQQPLNRQAEFSAAFAQWALALPALPDDFLKALDAHFGWLHDFRTERLLGAELAQALHEALDERLRPRPIDPAVRAVGAPLLRLQAWRQAGGGWLKLQWLWLLLQPVLARNQAMLGAQWLRTLGLDLEDQRWLRDGVKRGLWLRAGAAALAYVVVAMPVFGDPVIAIAHGLLWLAMTVLLLVFGLAGGRVLGLRLEAITPSARRLPLRLPVWCRDINGAALGPVWLLFAAGLFYIDAQPGPRANGSLLALLPDAAVTYAAWAFALGGIAMARPRHGLVHGVVMALAPLVVYLAVQVLGAWLPLEACIAVGIAWLLAGAAAHEERLGRPPATPLQWVLRPVLNTLALADRWTYGVAMTPPAVAMAYVTLVDGEVHPLRLFACWVVAILAVGWLQSRADALGQRQLPELAETS</sequence>
<feature type="transmembrane region" description="Helical" evidence="2">
    <location>
        <begin position="320"/>
        <end position="343"/>
    </location>
</feature>
<name>A0ABS8XZM0_9BURK</name>
<dbReference type="Proteomes" id="UP001200741">
    <property type="component" value="Unassembled WGS sequence"/>
</dbReference>
<feature type="compositionally biased region" description="Polar residues" evidence="1">
    <location>
        <begin position="59"/>
        <end position="78"/>
    </location>
</feature>
<protein>
    <recommendedName>
        <fullName evidence="5">J domain-containing protein</fullName>
    </recommendedName>
</protein>
<feature type="transmembrane region" description="Helical" evidence="2">
    <location>
        <begin position="424"/>
        <end position="442"/>
    </location>
</feature>
<feature type="region of interest" description="Disordered" evidence="1">
    <location>
        <begin position="58"/>
        <end position="102"/>
    </location>
</feature>
<dbReference type="EMBL" id="JAJTWU010000010">
    <property type="protein sequence ID" value="MCE4557317.1"/>
    <property type="molecule type" value="Genomic_DNA"/>
</dbReference>
<comment type="caution">
    <text evidence="3">The sequence shown here is derived from an EMBL/GenBank/DDBJ whole genome shotgun (WGS) entry which is preliminary data.</text>
</comment>
<evidence type="ECO:0000313" key="4">
    <source>
        <dbReference type="Proteomes" id="UP001200741"/>
    </source>
</evidence>
<evidence type="ECO:0000256" key="1">
    <source>
        <dbReference type="SAM" id="MobiDB-lite"/>
    </source>
</evidence>
<accession>A0ABS8XZM0</accession>
<gene>
    <name evidence="3" type="ORF">LXT13_23250</name>
</gene>
<feature type="transmembrane region" description="Helical" evidence="2">
    <location>
        <begin position="522"/>
        <end position="540"/>
    </location>
</feature>
<feature type="transmembrane region" description="Helical" evidence="2">
    <location>
        <begin position="289"/>
        <end position="308"/>
    </location>
</feature>
<dbReference type="RefSeq" id="WP_233374698.1">
    <property type="nucleotide sequence ID" value="NZ_JAJTWU010000010.1"/>
</dbReference>
<keyword evidence="4" id="KW-1185">Reference proteome</keyword>
<reference evidence="3 4" key="1">
    <citation type="submission" date="2021-12" db="EMBL/GenBank/DDBJ databases">
        <title>Genome seq of P8.</title>
        <authorList>
            <person name="Seo T."/>
        </authorList>
    </citation>
    <scope>NUCLEOTIDE SEQUENCE [LARGE SCALE GENOMIC DNA]</scope>
    <source>
        <strain evidence="3 4">P8</strain>
    </source>
</reference>
<feature type="transmembrane region" description="Helical" evidence="2">
    <location>
        <begin position="364"/>
        <end position="383"/>
    </location>
</feature>
<evidence type="ECO:0000256" key="2">
    <source>
        <dbReference type="SAM" id="Phobius"/>
    </source>
</evidence>
<keyword evidence="2" id="KW-0472">Membrane</keyword>
<keyword evidence="2" id="KW-0812">Transmembrane</keyword>
<feature type="transmembrane region" description="Helical" evidence="2">
    <location>
        <begin position="395"/>
        <end position="417"/>
    </location>
</feature>